<dbReference type="InterPro" id="IPR057326">
    <property type="entry name" value="KR_dom"/>
</dbReference>
<evidence type="ECO:0000256" key="1">
    <source>
        <dbReference type="ARBA" id="ARBA00006484"/>
    </source>
</evidence>
<evidence type="ECO:0000259" key="4">
    <source>
        <dbReference type="SMART" id="SM00822"/>
    </source>
</evidence>
<protein>
    <submittedName>
        <fullName evidence="5">NAD(P)-dependent dehydrogenase (Short-subunit alcohol dehydrogenase family)</fullName>
    </submittedName>
</protein>
<dbReference type="EMBL" id="PVTI01000010">
    <property type="protein sequence ID" value="PRY59278.1"/>
    <property type="molecule type" value="Genomic_DNA"/>
</dbReference>
<feature type="compositionally biased region" description="Basic and acidic residues" evidence="3">
    <location>
        <begin position="12"/>
        <end position="23"/>
    </location>
</feature>
<dbReference type="SMART" id="SM00822">
    <property type="entry name" value="PKS_KR"/>
    <property type="match status" value="1"/>
</dbReference>
<keyword evidence="2" id="KW-0560">Oxidoreductase</keyword>
<dbReference type="GO" id="GO:0016491">
    <property type="term" value="F:oxidoreductase activity"/>
    <property type="evidence" value="ECO:0007669"/>
    <property type="project" value="UniProtKB-KW"/>
</dbReference>
<dbReference type="SUPFAM" id="SSF51735">
    <property type="entry name" value="NAD(P)-binding Rossmann-fold domains"/>
    <property type="match status" value="1"/>
</dbReference>
<sequence length="257" mass="26981">MPAQRSGGTSADLRESGEPKPLEDQHVVIVGGTQGLGLEIARAAAARGQRVTVAGRDAEKAEKAAADIGIDAVAGICDLTDWSSLERFFDGVDTIDHLILAALDRDQNDIKDFRPDDAAKTSLMKNVGYAASVHYALPKLDPGGSVLMFSGLSMWRPMPGSTTISMANAGVVGLANSLAVQIAPVRVNVITPGVVMGTLAVDEADPVRAEQYERLRQRTPGKRLPQTADIVSAAFALTDNPGINASNLVVDAAMHLS</sequence>
<accession>A0A2T0UN31</accession>
<dbReference type="AlphaFoldDB" id="A0A2T0UN31"/>
<comment type="similarity">
    <text evidence="1">Belongs to the short-chain dehydrogenases/reductases (SDR) family.</text>
</comment>
<evidence type="ECO:0000256" key="3">
    <source>
        <dbReference type="SAM" id="MobiDB-lite"/>
    </source>
</evidence>
<feature type="domain" description="Ketoreductase" evidence="4">
    <location>
        <begin position="25"/>
        <end position="198"/>
    </location>
</feature>
<dbReference type="InterPro" id="IPR051122">
    <property type="entry name" value="SDR_DHRS6-like"/>
</dbReference>
<dbReference type="Gene3D" id="3.40.50.720">
    <property type="entry name" value="NAD(P)-binding Rossmann-like Domain"/>
    <property type="match status" value="1"/>
</dbReference>
<dbReference type="PANTHER" id="PTHR43477:SF1">
    <property type="entry name" value="DIHYDROANTICAPSIN 7-DEHYDROGENASE"/>
    <property type="match status" value="1"/>
</dbReference>
<proteinExistence type="inferred from homology"/>
<dbReference type="InterPro" id="IPR002347">
    <property type="entry name" value="SDR_fam"/>
</dbReference>
<dbReference type="RefSeq" id="WP_170070165.1">
    <property type="nucleotide sequence ID" value="NZ_PVTI01000010.1"/>
</dbReference>
<evidence type="ECO:0000256" key="2">
    <source>
        <dbReference type="ARBA" id="ARBA00023002"/>
    </source>
</evidence>
<organism evidence="5 6">
    <name type="scientific">Knoellia remsis</name>
    <dbReference type="NCBI Taxonomy" id="407159"/>
    <lineage>
        <taxon>Bacteria</taxon>
        <taxon>Bacillati</taxon>
        <taxon>Actinomycetota</taxon>
        <taxon>Actinomycetes</taxon>
        <taxon>Micrococcales</taxon>
        <taxon>Intrasporangiaceae</taxon>
        <taxon>Knoellia</taxon>
    </lineage>
</organism>
<dbReference type="Proteomes" id="UP000237822">
    <property type="component" value="Unassembled WGS sequence"/>
</dbReference>
<keyword evidence="6" id="KW-1185">Reference proteome</keyword>
<evidence type="ECO:0000313" key="6">
    <source>
        <dbReference type="Proteomes" id="UP000237822"/>
    </source>
</evidence>
<dbReference type="PANTHER" id="PTHR43477">
    <property type="entry name" value="DIHYDROANTICAPSIN 7-DEHYDROGENASE"/>
    <property type="match status" value="1"/>
</dbReference>
<evidence type="ECO:0000313" key="5">
    <source>
        <dbReference type="EMBL" id="PRY59278.1"/>
    </source>
</evidence>
<comment type="caution">
    <text evidence="5">The sequence shown here is derived from an EMBL/GenBank/DDBJ whole genome shotgun (WGS) entry which is preliminary data.</text>
</comment>
<name>A0A2T0UN31_9MICO</name>
<dbReference type="PRINTS" id="PR00081">
    <property type="entry name" value="GDHRDH"/>
</dbReference>
<reference evidence="5 6" key="1">
    <citation type="submission" date="2018-03" db="EMBL/GenBank/DDBJ databases">
        <title>Genomic Encyclopedia of Archaeal and Bacterial Type Strains, Phase II (KMG-II): from individual species to whole genera.</title>
        <authorList>
            <person name="Goeker M."/>
        </authorList>
    </citation>
    <scope>NUCLEOTIDE SEQUENCE [LARGE SCALE GENOMIC DNA]</scope>
    <source>
        <strain evidence="5 6">ATCC BAA-1496</strain>
    </source>
</reference>
<dbReference type="Pfam" id="PF13561">
    <property type="entry name" value="adh_short_C2"/>
    <property type="match status" value="1"/>
</dbReference>
<gene>
    <name evidence="5" type="ORF">BCF74_11015</name>
</gene>
<dbReference type="InterPro" id="IPR036291">
    <property type="entry name" value="NAD(P)-bd_dom_sf"/>
</dbReference>
<feature type="region of interest" description="Disordered" evidence="3">
    <location>
        <begin position="1"/>
        <end position="23"/>
    </location>
</feature>